<evidence type="ECO:0000313" key="1">
    <source>
        <dbReference type="EMBL" id="MFC0518607.1"/>
    </source>
</evidence>
<gene>
    <name evidence="1" type="ORF">ACFFGT_30615</name>
</gene>
<accession>A0ABV6LGL2</accession>
<comment type="caution">
    <text evidence="1">The sequence shown here is derived from an EMBL/GenBank/DDBJ whole genome shotgun (WGS) entry which is preliminary data.</text>
</comment>
<proteinExistence type="predicted"/>
<keyword evidence="2" id="KW-1185">Reference proteome</keyword>
<dbReference type="Proteomes" id="UP001589828">
    <property type="component" value="Unassembled WGS sequence"/>
</dbReference>
<protein>
    <submittedName>
        <fullName evidence="1">Uncharacterized protein</fullName>
    </submittedName>
</protein>
<name>A0ABV6LGL2_9SPHI</name>
<dbReference type="EMBL" id="JBHLTS010000079">
    <property type="protein sequence ID" value="MFC0518607.1"/>
    <property type="molecule type" value="Genomic_DNA"/>
</dbReference>
<organism evidence="1 2">
    <name type="scientific">Mucilaginibacter angelicae</name>
    <dbReference type="NCBI Taxonomy" id="869718"/>
    <lineage>
        <taxon>Bacteria</taxon>
        <taxon>Pseudomonadati</taxon>
        <taxon>Bacteroidota</taxon>
        <taxon>Sphingobacteriia</taxon>
        <taxon>Sphingobacteriales</taxon>
        <taxon>Sphingobacteriaceae</taxon>
        <taxon>Mucilaginibacter</taxon>
    </lineage>
</organism>
<sequence>MKKIFIALATLMLLIAVVMSLTGYSLVIPLSHVNNDRHNTSLPRAEPGENLQPFSNYDFSKGNWTAYIIISTDDFNALNPLIEKRVCWKTNSKTLLTKMKKDWVFKYRENDDMATVNSSFYLVRDDVIVFESGIVLDKNTLGLQNSNYGWMQAAKSEAFVNICRDFKKVYWPIVFF</sequence>
<evidence type="ECO:0000313" key="2">
    <source>
        <dbReference type="Proteomes" id="UP001589828"/>
    </source>
</evidence>
<reference evidence="1 2" key="1">
    <citation type="submission" date="2024-09" db="EMBL/GenBank/DDBJ databases">
        <authorList>
            <person name="Sun Q."/>
            <person name="Mori K."/>
        </authorList>
    </citation>
    <scope>NUCLEOTIDE SEQUENCE [LARGE SCALE GENOMIC DNA]</scope>
    <source>
        <strain evidence="1 2">NCAIM B.02415</strain>
    </source>
</reference>
<dbReference type="RefSeq" id="WP_377026321.1">
    <property type="nucleotide sequence ID" value="NZ_JBHLTS010000079.1"/>
</dbReference>